<proteinExistence type="predicted"/>
<gene>
    <name evidence="1" type="ORF">METZ01_LOCUS311706</name>
</gene>
<accession>A0A382NGJ1</accession>
<organism evidence="1">
    <name type="scientific">marine metagenome</name>
    <dbReference type="NCBI Taxonomy" id="408172"/>
    <lineage>
        <taxon>unclassified sequences</taxon>
        <taxon>metagenomes</taxon>
        <taxon>ecological metagenomes</taxon>
    </lineage>
</organism>
<dbReference type="AlphaFoldDB" id="A0A382NGJ1"/>
<feature type="non-terminal residue" evidence="1">
    <location>
        <position position="1"/>
    </location>
</feature>
<dbReference type="EMBL" id="UINC01099518">
    <property type="protein sequence ID" value="SVC58852.1"/>
    <property type="molecule type" value="Genomic_DNA"/>
</dbReference>
<reference evidence="1" key="1">
    <citation type="submission" date="2018-05" db="EMBL/GenBank/DDBJ databases">
        <authorList>
            <person name="Lanie J.A."/>
            <person name="Ng W.-L."/>
            <person name="Kazmierczak K.M."/>
            <person name="Andrzejewski T.M."/>
            <person name="Davidsen T.M."/>
            <person name="Wayne K.J."/>
            <person name="Tettelin H."/>
            <person name="Glass J.I."/>
            <person name="Rusch D."/>
            <person name="Podicherti R."/>
            <person name="Tsui H.-C.T."/>
            <person name="Winkler M.E."/>
        </authorList>
    </citation>
    <scope>NUCLEOTIDE SEQUENCE</scope>
</reference>
<feature type="non-terminal residue" evidence="1">
    <location>
        <position position="35"/>
    </location>
</feature>
<evidence type="ECO:0000313" key="1">
    <source>
        <dbReference type="EMBL" id="SVC58852.1"/>
    </source>
</evidence>
<name>A0A382NGJ1_9ZZZZ</name>
<protein>
    <submittedName>
        <fullName evidence="1">Uncharacterized protein</fullName>
    </submittedName>
</protein>
<sequence length="35" mass="3919">TVGSPKILTVACQSESQMYFSLRLPNVGSHFLFFL</sequence>